<accession>A0ABQ9X967</accession>
<evidence type="ECO:0000313" key="2">
    <source>
        <dbReference type="EMBL" id="KAK2948229.1"/>
    </source>
</evidence>
<evidence type="ECO:0000313" key="3">
    <source>
        <dbReference type="Proteomes" id="UP001281761"/>
    </source>
</evidence>
<name>A0ABQ9X967_9EUKA</name>
<dbReference type="EMBL" id="JARBJD010000181">
    <property type="protein sequence ID" value="KAK2948229.1"/>
    <property type="molecule type" value="Genomic_DNA"/>
</dbReference>
<keyword evidence="3" id="KW-1185">Reference proteome</keyword>
<reference evidence="2 3" key="1">
    <citation type="journal article" date="2022" name="bioRxiv">
        <title>Genomics of Preaxostyla Flagellates Illuminates Evolutionary Transitions and the Path Towards Mitochondrial Loss.</title>
        <authorList>
            <person name="Novak L.V.F."/>
            <person name="Treitli S.C."/>
            <person name="Pyrih J."/>
            <person name="Halakuc P."/>
            <person name="Pipaliya S.V."/>
            <person name="Vacek V."/>
            <person name="Brzon O."/>
            <person name="Soukal P."/>
            <person name="Eme L."/>
            <person name="Dacks J.B."/>
            <person name="Karnkowska A."/>
            <person name="Elias M."/>
            <person name="Hampl V."/>
        </authorList>
    </citation>
    <scope>NUCLEOTIDE SEQUENCE [LARGE SCALE GENOMIC DNA]</scope>
    <source>
        <strain evidence="2">NAU3</strain>
        <tissue evidence="2">Gut</tissue>
    </source>
</reference>
<proteinExistence type="predicted"/>
<dbReference type="Proteomes" id="UP001281761">
    <property type="component" value="Unassembled WGS sequence"/>
</dbReference>
<evidence type="ECO:0000256" key="1">
    <source>
        <dbReference type="SAM" id="MobiDB-lite"/>
    </source>
</evidence>
<feature type="compositionally biased region" description="Gly residues" evidence="1">
    <location>
        <begin position="1"/>
        <end position="10"/>
    </location>
</feature>
<gene>
    <name evidence="2" type="ORF">BLNAU_16848</name>
</gene>
<feature type="compositionally biased region" description="Basic and acidic residues" evidence="1">
    <location>
        <begin position="11"/>
        <end position="23"/>
    </location>
</feature>
<sequence>MPLGCIGGALGDRKSRQVDEGTARKKQSTLAQLPESLSAPRHQSTIAEPHSTVQHMVTQSRQDELLQAIRIQINMLNLKIAEKDDNHSSSSTMFPDSRKPNQII</sequence>
<comment type="caution">
    <text evidence="2">The sequence shown here is derived from an EMBL/GenBank/DDBJ whole genome shotgun (WGS) entry which is preliminary data.</text>
</comment>
<organism evidence="2 3">
    <name type="scientific">Blattamonas nauphoetae</name>
    <dbReference type="NCBI Taxonomy" id="2049346"/>
    <lineage>
        <taxon>Eukaryota</taxon>
        <taxon>Metamonada</taxon>
        <taxon>Preaxostyla</taxon>
        <taxon>Oxymonadida</taxon>
        <taxon>Blattamonas</taxon>
    </lineage>
</organism>
<feature type="region of interest" description="Disordered" evidence="1">
    <location>
        <begin position="1"/>
        <end position="43"/>
    </location>
</feature>
<feature type="region of interest" description="Disordered" evidence="1">
    <location>
        <begin position="83"/>
        <end position="104"/>
    </location>
</feature>
<protein>
    <submittedName>
        <fullName evidence="2">Uncharacterized protein</fullName>
    </submittedName>
</protein>